<dbReference type="OrthoDB" id="547680at2"/>
<dbReference type="AlphaFoldDB" id="A0A3N7HQR5"/>
<dbReference type="SUPFAM" id="SSF53850">
    <property type="entry name" value="Periplasmic binding protein-like II"/>
    <property type="match status" value="1"/>
</dbReference>
<proteinExistence type="predicted"/>
<evidence type="ECO:0000313" key="2">
    <source>
        <dbReference type="Proteomes" id="UP000267464"/>
    </source>
</evidence>
<dbReference type="EMBL" id="QUSW01000003">
    <property type="protein sequence ID" value="RQP24588.1"/>
    <property type="molecule type" value="Genomic_DNA"/>
</dbReference>
<protein>
    <recommendedName>
        <fullName evidence="3">Solute-binding protein family 3/N-terminal domain-containing protein</fullName>
    </recommendedName>
</protein>
<comment type="caution">
    <text evidence="1">The sequence shown here is derived from an EMBL/GenBank/DDBJ whole genome shotgun (WGS) entry which is preliminary data.</text>
</comment>
<accession>A0A3N7HQR5</accession>
<evidence type="ECO:0000313" key="1">
    <source>
        <dbReference type="EMBL" id="RQP24588.1"/>
    </source>
</evidence>
<sequence>MVAGWVSLAAAAAESTVLVYPRSESASDSQVVYDYELLRQALEATVATHGPYELRPPAAAMNQARAADEIATGSGLVNVLARSTTQEQEQRLLPVRIPIDKGLISYRVFLIRSDMQDRFAAVNTLDDLRGYSVGSYPTWADTRILREAGFKVVTGDSYEGLFRMLVARRFDFFSRSADEAYREYDERRELLPEMRVEDHLLLHFPTTRFFFVRRSDEGTKLAARIEAGLNRMIKDGSFDALFVKYKGPLIERAHLRTRRTFNIENPALSPETLAARKARPELWFDPARGR</sequence>
<reference evidence="1 2" key="2">
    <citation type="submission" date="2018-12" db="EMBL/GenBank/DDBJ databases">
        <title>Rhizobacter gummiphilus sp. nov., a rubber-degrading bacterium isolated from the soil of a botanical garden in Japan.</title>
        <authorList>
            <person name="Shunsuke S.S."/>
        </authorList>
    </citation>
    <scope>NUCLEOTIDE SEQUENCE [LARGE SCALE GENOMIC DNA]</scope>
    <source>
        <strain evidence="1 2">S-16</strain>
    </source>
</reference>
<dbReference type="Proteomes" id="UP000267464">
    <property type="component" value="Unassembled WGS sequence"/>
</dbReference>
<organism evidence="1 2">
    <name type="scientific">Piscinibacter terrae</name>
    <dbReference type="NCBI Taxonomy" id="2496871"/>
    <lineage>
        <taxon>Bacteria</taxon>
        <taxon>Pseudomonadati</taxon>
        <taxon>Pseudomonadota</taxon>
        <taxon>Betaproteobacteria</taxon>
        <taxon>Burkholderiales</taxon>
        <taxon>Sphaerotilaceae</taxon>
        <taxon>Piscinibacter</taxon>
    </lineage>
</organism>
<evidence type="ECO:0008006" key="3">
    <source>
        <dbReference type="Google" id="ProtNLM"/>
    </source>
</evidence>
<reference evidence="1 2" key="1">
    <citation type="submission" date="2018-08" db="EMBL/GenBank/DDBJ databases">
        <authorList>
            <person name="Khan S.A."/>
            <person name="Jeon C.O."/>
            <person name="Chun B.H."/>
            <person name="Jeong S.E."/>
        </authorList>
    </citation>
    <scope>NUCLEOTIDE SEQUENCE [LARGE SCALE GENOMIC DNA]</scope>
    <source>
        <strain evidence="1 2">S-16</strain>
    </source>
</reference>
<gene>
    <name evidence="1" type="ORF">DZC73_12155</name>
</gene>
<name>A0A3N7HQR5_9BURK</name>
<keyword evidence="2" id="KW-1185">Reference proteome</keyword>
<dbReference type="Gene3D" id="3.40.190.10">
    <property type="entry name" value="Periplasmic binding protein-like II"/>
    <property type="match status" value="2"/>
</dbReference>